<dbReference type="GO" id="GO:0043165">
    <property type="term" value="P:Gram-negative-bacterium-type cell outer membrane assembly"/>
    <property type="evidence" value="ECO:0007669"/>
    <property type="project" value="UniProtKB-UniRule"/>
</dbReference>
<protein>
    <recommendedName>
        <fullName evidence="8 9">Outer membrane protein assembly factor BamA</fullName>
    </recommendedName>
</protein>
<organism evidence="11 12">
    <name type="scientific">Stenotrophobium rhamnosiphilum</name>
    <dbReference type="NCBI Taxonomy" id="2029166"/>
    <lineage>
        <taxon>Bacteria</taxon>
        <taxon>Pseudomonadati</taxon>
        <taxon>Pseudomonadota</taxon>
        <taxon>Gammaproteobacteria</taxon>
        <taxon>Nevskiales</taxon>
        <taxon>Nevskiaceae</taxon>
        <taxon>Stenotrophobium</taxon>
    </lineage>
</organism>
<comment type="caution">
    <text evidence="11">The sequence shown here is derived from an EMBL/GenBank/DDBJ whole genome shotgun (WGS) entry which is preliminary data.</text>
</comment>
<feature type="domain" description="POTRA" evidence="10">
    <location>
        <begin position="335"/>
        <end position="409"/>
    </location>
</feature>
<evidence type="ECO:0000256" key="6">
    <source>
        <dbReference type="ARBA" id="ARBA00023136"/>
    </source>
</evidence>
<comment type="similarity">
    <text evidence="8">Belongs to the BamA family.</text>
</comment>
<dbReference type="PROSITE" id="PS51779">
    <property type="entry name" value="POTRA"/>
    <property type="match status" value="4"/>
</dbReference>
<comment type="function">
    <text evidence="8">Part of the outer membrane protein assembly complex, which is involved in assembly and insertion of beta-barrel proteins into the outer membrane.</text>
</comment>
<dbReference type="PANTHER" id="PTHR12815:SF23">
    <property type="entry name" value="OUTER MEMBRANE PROTEIN ASSEMBLY FACTOR BAMA"/>
    <property type="match status" value="1"/>
</dbReference>
<name>A0A2T5MIW8_9GAMM</name>
<evidence type="ECO:0000256" key="5">
    <source>
        <dbReference type="ARBA" id="ARBA00022737"/>
    </source>
</evidence>
<dbReference type="OrthoDB" id="9803054at2"/>
<dbReference type="InterPro" id="IPR039910">
    <property type="entry name" value="D15-like"/>
</dbReference>
<proteinExistence type="inferred from homology"/>
<accession>A0A2T5MIW8</accession>
<dbReference type="InterPro" id="IPR023707">
    <property type="entry name" value="OM_assembly_BamA"/>
</dbReference>
<evidence type="ECO:0000313" key="11">
    <source>
        <dbReference type="EMBL" id="PTU32521.1"/>
    </source>
</evidence>
<dbReference type="PIRSF" id="PIRSF006076">
    <property type="entry name" value="OM_assembly_OMP85"/>
    <property type="match status" value="1"/>
</dbReference>
<keyword evidence="2 8" id="KW-1134">Transmembrane beta strand</keyword>
<evidence type="ECO:0000256" key="7">
    <source>
        <dbReference type="ARBA" id="ARBA00023237"/>
    </source>
</evidence>
<keyword evidence="6 8" id="KW-0472">Membrane</keyword>
<dbReference type="Gene3D" id="3.10.20.310">
    <property type="entry name" value="membrane protein fhac"/>
    <property type="match status" value="5"/>
</dbReference>
<comment type="subunit">
    <text evidence="8">Part of the Bam complex.</text>
</comment>
<dbReference type="NCBIfam" id="TIGR03303">
    <property type="entry name" value="OM_YaeT"/>
    <property type="match status" value="1"/>
</dbReference>
<keyword evidence="4 8" id="KW-0732">Signal</keyword>
<evidence type="ECO:0000256" key="8">
    <source>
        <dbReference type="HAMAP-Rule" id="MF_01430"/>
    </source>
</evidence>
<evidence type="ECO:0000256" key="4">
    <source>
        <dbReference type="ARBA" id="ARBA00022729"/>
    </source>
</evidence>
<evidence type="ECO:0000256" key="1">
    <source>
        <dbReference type="ARBA" id="ARBA00004370"/>
    </source>
</evidence>
<dbReference type="GO" id="GO:0051205">
    <property type="term" value="P:protein insertion into membrane"/>
    <property type="evidence" value="ECO:0007669"/>
    <property type="project" value="UniProtKB-UniRule"/>
</dbReference>
<dbReference type="Proteomes" id="UP000244248">
    <property type="component" value="Unassembled WGS sequence"/>
</dbReference>
<dbReference type="Pfam" id="PF07244">
    <property type="entry name" value="POTRA"/>
    <property type="match status" value="4"/>
</dbReference>
<gene>
    <name evidence="8 11" type="primary">bamA</name>
    <name evidence="11" type="ORF">CJD38_05735</name>
</gene>
<evidence type="ECO:0000256" key="9">
    <source>
        <dbReference type="NCBIfam" id="TIGR03303"/>
    </source>
</evidence>
<feature type="domain" description="POTRA" evidence="10">
    <location>
        <begin position="81"/>
        <end position="161"/>
    </location>
</feature>
<keyword evidence="5 8" id="KW-0677">Repeat</keyword>
<dbReference type="InterPro" id="IPR010827">
    <property type="entry name" value="BamA/TamA_POTRA"/>
</dbReference>
<evidence type="ECO:0000259" key="10">
    <source>
        <dbReference type="PROSITE" id="PS51779"/>
    </source>
</evidence>
<reference evidence="11 12" key="1">
    <citation type="submission" date="2018-04" db="EMBL/GenBank/DDBJ databases">
        <title>Novel species isolated from glacier.</title>
        <authorList>
            <person name="Liu Q."/>
            <person name="Xin Y.-H."/>
        </authorList>
    </citation>
    <scope>NUCLEOTIDE SEQUENCE [LARGE SCALE GENOMIC DNA]</scope>
    <source>
        <strain evidence="11 12">GT1R17</strain>
    </source>
</reference>
<keyword evidence="3 8" id="KW-0812">Transmembrane</keyword>
<comment type="subcellular location">
    <subcellularLocation>
        <location evidence="8">Cell outer membrane</location>
    </subcellularLocation>
    <subcellularLocation>
        <location evidence="1">Membrane</location>
    </subcellularLocation>
</comment>
<dbReference type="HAMAP" id="MF_01430">
    <property type="entry name" value="OM_assembly_BamA"/>
    <property type="match status" value="1"/>
</dbReference>
<evidence type="ECO:0000256" key="3">
    <source>
        <dbReference type="ARBA" id="ARBA00022692"/>
    </source>
</evidence>
<dbReference type="PANTHER" id="PTHR12815">
    <property type="entry name" value="SORTING AND ASSEMBLY MACHINERY SAMM50 PROTEIN FAMILY MEMBER"/>
    <property type="match status" value="1"/>
</dbReference>
<dbReference type="EMBL" id="QANS01000002">
    <property type="protein sequence ID" value="PTU32521.1"/>
    <property type="molecule type" value="Genomic_DNA"/>
</dbReference>
<keyword evidence="12" id="KW-1185">Reference proteome</keyword>
<dbReference type="InterPro" id="IPR034746">
    <property type="entry name" value="POTRA"/>
</dbReference>
<dbReference type="Pfam" id="PF01103">
    <property type="entry name" value="Omp85"/>
    <property type="match status" value="1"/>
</dbReference>
<dbReference type="AlphaFoldDB" id="A0A2T5MIW8"/>
<evidence type="ECO:0000313" key="12">
    <source>
        <dbReference type="Proteomes" id="UP000244248"/>
    </source>
</evidence>
<feature type="domain" description="POTRA" evidence="10">
    <location>
        <begin position="164"/>
        <end position="251"/>
    </location>
</feature>
<sequence length="748" mass="83730">MLLAGQAFAFSAFTIKEIRARGLERLDIGTVLTYLPLSVGDELNDTTSRQAIRALYQTGLFQDVQLERDGDALVIAVKERPAITTFKIEGNDKIGGDELKKSLKDLGMADGELFKRELLDQVEQELRRQYYANGYYDVAIDTKVKDESNNRVSVNIKVTEGKVTKIKDINVIGNKAFKTKDLLAQFKLERTHWIPFQKTDRYSKQQLGGDLEALQSYYQDRGYLKFDVRSVQVALTPDKESIYVTINVDEGSVYKVKGHKFSGEIILNETFLNVLLSTPDGSTFSRKEATESANRIEAALSDIGYAFAKVTPIPDVDEEKKLITINYYVEPGKRAYVRRITFAGHGTTNDETLRREMRQLEASPFSKSAVERSRVRLTRLPFIEEAEVDTKPVAGSDDLVDIAFRIKERAPGSVQFGVGFSGSQGFLINGSLTHTNFLGTGDRVELALDHNAISKSVNLSLTNPYFTADGISQTVGLSYRNSKSVIRNASGFNSNVMAANLTYGIPLSEFAALRLGASVEQTAITTFANTPRELAEFVEENGTVFTNVQLRTGISRDTRNRTFFANYGSLNQFDVDVSVPGSDLLYYTMSYRGQAYQPLFWKFLLEANASLGFVDSFGKTKIVPPYENFFAGGSRTVRGYRDGELGPKDEFLNPFGGKFRTTAQMNMIIPMPIESDGKSTRLALFYDIGNVFAERQDFAINELRYTAGINFQWFTPFLGLLDLSYAFPLNEKQGDRIERFQINFGTGF</sequence>
<dbReference type="GO" id="GO:1990063">
    <property type="term" value="C:Bam protein complex"/>
    <property type="evidence" value="ECO:0007669"/>
    <property type="project" value="TreeGrafter"/>
</dbReference>
<dbReference type="InterPro" id="IPR000184">
    <property type="entry name" value="Bac_surfAg_D15"/>
</dbReference>
<dbReference type="Gene3D" id="2.40.160.50">
    <property type="entry name" value="membrane protein fhac: a member of the omp85/tpsb transporter family"/>
    <property type="match status" value="1"/>
</dbReference>
<evidence type="ECO:0000256" key="2">
    <source>
        <dbReference type="ARBA" id="ARBA00022452"/>
    </source>
</evidence>
<feature type="domain" description="POTRA" evidence="10">
    <location>
        <begin position="13"/>
        <end position="80"/>
    </location>
</feature>
<keyword evidence="7 8" id="KW-0998">Cell outer membrane</keyword>